<sequence length="314" mass="36135">MKTEKIGIVGSGLIGRAWSMLFTSAGYQVMLYDILPDQLSAALEYIDIELHRLEEHGLLRGHLTAEQQFKCLRTTSDLKELSRKAIFIQECIPERIEWKRSLYQQLDDILEEQTIVSSSTSTFMPSLFTEGLRHCHNMLVSHPLNPPYYIPLVEIVPAPWTSPQAVEFTRQLMLEIQQKPVTLKREVLGFATNRIQYAILNEIWHLVDKDILTVRDIDTVMNEGLGLRYAFLGPMETAHLNAEGIRDYIQRFGGEIHKVSETYDAIPKMEPGPTLDKIAEQCEEMVPRDMLATRRKERDAFLTKLSALKKEFEK</sequence>
<dbReference type="InterPro" id="IPR006108">
    <property type="entry name" value="3HC_DH_C"/>
</dbReference>
<dbReference type="Proteomes" id="UP001652621">
    <property type="component" value="Unplaced"/>
</dbReference>
<evidence type="ECO:0000259" key="4">
    <source>
        <dbReference type="Pfam" id="PF02737"/>
    </source>
</evidence>
<evidence type="ECO:0000313" key="5">
    <source>
        <dbReference type="Proteomes" id="UP001652621"/>
    </source>
</evidence>
<name>A0A9J7I620_MUSDO</name>
<dbReference type="VEuPathDB" id="VectorBase:MDOA007934"/>
<accession>A0A9J7I620</accession>
<dbReference type="STRING" id="7370.A0A1I8MS94"/>
<protein>
    <submittedName>
        <fullName evidence="6">Lambda-crystallin-like</fullName>
    </submittedName>
</protein>
<dbReference type="Pfam" id="PF00725">
    <property type="entry name" value="3HCDH"/>
    <property type="match status" value="1"/>
</dbReference>
<dbReference type="InterPro" id="IPR006176">
    <property type="entry name" value="3-OHacyl-CoA_DH_NAD-bd"/>
</dbReference>
<keyword evidence="5" id="KW-1185">Reference proteome</keyword>
<dbReference type="eggNOG" id="KOG2305">
    <property type="taxonomic scope" value="Eukaryota"/>
</dbReference>
<feature type="domain" description="3-hydroxyacyl-CoA dehydrogenase C-terminal" evidence="3">
    <location>
        <begin position="189"/>
        <end position="243"/>
    </location>
</feature>
<dbReference type="InterPro" id="IPR036291">
    <property type="entry name" value="NAD(P)-bd_dom_sf"/>
</dbReference>
<dbReference type="PANTHER" id="PTHR48075">
    <property type="entry name" value="3-HYDROXYACYL-COA DEHYDROGENASE FAMILY PROTEIN"/>
    <property type="match status" value="1"/>
</dbReference>
<dbReference type="OrthoDB" id="2021159at2759"/>
<dbReference type="Gene3D" id="1.10.1040.10">
    <property type="entry name" value="N-(1-d-carboxylethyl)-l-norvaline Dehydrogenase, domain 2"/>
    <property type="match status" value="1"/>
</dbReference>
<evidence type="ECO:0000259" key="3">
    <source>
        <dbReference type="Pfam" id="PF00725"/>
    </source>
</evidence>
<evidence type="ECO:0000313" key="6">
    <source>
        <dbReference type="RefSeq" id="XP_005189636.2"/>
    </source>
</evidence>
<evidence type="ECO:0000256" key="2">
    <source>
        <dbReference type="ARBA" id="ARBA00023002"/>
    </source>
</evidence>
<dbReference type="PANTHER" id="PTHR48075:SF1">
    <property type="entry name" value="LAMBDA-CRYSTALLIN HOMOLOG"/>
    <property type="match status" value="1"/>
</dbReference>
<dbReference type="Pfam" id="PF02737">
    <property type="entry name" value="3HCDH_N"/>
    <property type="match status" value="1"/>
</dbReference>
<dbReference type="GeneID" id="101888499"/>
<evidence type="ECO:0000256" key="1">
    <source>
        <dbReference type="ARBA" id="ARBA00009463"/>
    </source>
</evidence>
<dbReference type="InterPro" id="IPR013328">
    <property type="entry name" value="6PGD_dom2"/>
</dbReference>
<keyword evidence="2" id="KW-0560">Oxidoreductase</keyword>
<proteinExistence type="inferred from homology"/>
<organism evidence="5 6">
    <name type="scientific">Musca domestica</name>
    <name type="common">House fly</name>
    <dbReference type="NCBI Taxonomy" id="7370"/>
    <lineage>
        <taxon>Eukaryota</taxon>
        <taxon>Metazoa</taxon>
        <taxon>Ecdysozoa</taxon>
        <taxon>Arthropoda</taxon>
        <taxon>Hexapoda</taxon>
        <taxon>Insecta</taxon>
        <taxon>Pterygota</taxon>
        <taxon>Neoptera</taxon>
        <taxon>Endopterygota</taxon>
        <taxon>Diptera</taxon>
        <taxon>Brachycera</taxon>
        <taxon>Muscomorpha</taxon>
        <taxon>Muscoidea</taxon>
        <taxon>Muscidae</taxon>
        <taxon>Musca</taxon>
    </lineage>
</organism>
<reference evidence="6" key="1">
    <citation type="submission" date="2025-08" db="UniProtKB">
        <authorList>
            <consortium name="RefSeq"/>
        </authorList>
    </citation>
    <scope>IDENTIFICATION</scope>
    <source>
        <strain evidence="6">Aabys</strain>
        <tissue evidence="6">Whole body</tissue>
    </source>
</reference>
<dbReference type="SUPFAM" id="SSF48179">
    <property type="entry name" value="6-phosphogluconate dehydrogenase C-terminal domain-like"/>
    <property type="match status" value="1"/>
</dbReference>
<dbReference type="InterPro" id="IPR008927">
    <property type="entry name" value="6-PGluconate_DH-like_C_sf"/>
</dbReference>
<dbReference type="SUPFAM" id="SSF51735">
    <property type="entry name" value="NAD(P)-binding Rossmann-fold domains"/>
    <property type="match status" value="1"/>
</dbReference>
<feature type="domain" description="3-hydroxyacyl-CoA dehydrogenase NAD binding" evidence="4">
    <location>
        <begin position="5"/>
        <end position="184"/>
    </location>
</feature>
<comment type="similarity">
    <text evidence="1">Belongs to the 3-hydroxyacyl-CoA dehydrogenase family.</text>
</comment>
<dbReference type="RefSeq" id="XP_005189636.2">
    <property type="nucleotide sequence ID" value="XM_005189579.4"/>
</dbReference>
<gene>
    <name evidence="6" type="primary">LOC101888499</name>
</gene>
<dbReference type="VEuPathDB" id="VectorBase:MDOMA2_018448"/>
<dbReference type="Gene3D" id="3.40.50.720">
    <property type="entry name" value="NAD(P)-binding Rossmann-like Domain"/>
    <property type="match status" value="1"/>
</dbReference>